<dbReference type="EnsemblMetazoa" id="MESCA008275-RA">
    <property type="protein sequence ID" value="MESCA008275-PA"/>
    <property type="gene ID" value="MESCA008275"/>
</dbReference>
<dbReference type="Proteomes" id="UP000015102">
    <property type="component" value="Unassembled WGS sequence"/>
</dbReference>
<dbReference type="EMBL" id="CAQQ02189745">
    <property type="status" value="NOT_ANNOTATED_CDS"/>
    <property type="molecule type" value="Genomic_DNA"/>
</dbReference>
<dbReference type="EMBL" id="CAQQ02189744">
    <property type="status" value="NOT_ANNOTATED_CDS"/>
    <property type="molecule type" value="Genomic_DNA"/>
</dbReference>
<dbReference type="HOGENOM" id="CLU_1679959_0_0_1"/>
<evidence type="ECO:0000313" key="1">
    <source>
        <dbReference type="EnsemblMetazoa" id="MESCA008275-PA"/>
    </source>
</evidence>
<dbReference type="AlphaFoldDB" id="T1GWU4"/>
<reference evidence="2" key="1">
    <citation type="submission" date="2013-02" db="EMBL/GenBank/DDBJ databases">
        <authorList>
            <person name="Hughes D."/>
        </authorList>
    </citation>
    <scope>NUCLEOTIDE SEQUENCE</scope>
    <source>
        <strain>Durham</strain>
        <strain evidence="2">NC isolate 2 -- Noor lab</strain>
    </source>
</reference>
<keyword evidence="2" id="KW-1185">Reference proteome</keyword>
<reference evidence="1" key="2">
    <citation type="submission" date="2015-06" db="UniProtKB">
        <authorList>
            <consortium name="EnsemblMetazoa"/>
        </authorList>
    </citation>
    <scope>IDENTIFICATION</scope>
</reference>
<evidence type="ECO:0000313" key="2">
    <source>
        <dbReference type="Proteomes" id="UP000015102"/>
    </source>
</evidence>
<dbReference type="EMBL" id="CAQQ02189743">
    <property type="status" value="NOT_ANNOTATED_CDS"/>
    <property type="molecule type" value="Genomic_DNA"/>
</dbReference>
<organism evidence="1 2">
    <name type="scientific">Megaselia scalaris</name>
    <name type="common">Humpbacked fly</name>
    <name type="synonym">Phora scalaris</name>
    <dbReference type="NCBI Taxonomy" id="36166"/>
    <lineage>
        <taxon>Eukaryota</taxon>
        <taxon>Metazoa</taxon>
        <taxon>Ecdysozoa</taxon>
        <taxon>Arthropoda</taxon>
        <taxon>Hexapoda</taxon>
        <taxon>Insecta</taxon>
        <taxon>Pterygota</taxon>
        <taxon>Neoptera</taxon>
        <taxon>Endopterygota</taxon>
        <taxon>Diptera</taxon>
        <taxon>Brachycera</taxon>
        <taxon>Muscomorpha</taxon>
        <taxon>Platypezoidea</taxon>
        <taxon>Phoridae</taxon>
        <taxon>Megaseliini</taxon>
        <taxon>Megaselia</taxon>
    </lineage>
</organism>
<name>T1GWU4_MEGSC</name>
<accession>T1GWU4</accession>
<protein>
    <submittedName>
        <fullName evidence="1">Uncharacterized protein</fullName>
    </submittedName>
</protein>
<sequence>MDTKSIISSLLVRAQHSHPYSFTSWIVGNILKNATTAASQQLLPQTSILLASTIPTTTSITSSATTTFASVLNAATLKESNQITSFVPSESGNVDEFLWYVKIERATDHCFPPLEKGKENTDRGKNEKRKSIFHSPQNEADGSLWKVFFLSLKIWSD</sequence>
<proteinExistence type="predicted"/>